<protein>
    <submittedName>
        <fullName evidence="1">Uncharacterized protein</fullName>
    </submittedName>
</protein>
<dbReference type="STRING" id="1104324.P186_0146"/>
<dbReference type="AlphaFoldDB" id="G7VEI5"/>
<dbReference type="eggNOG" id="arCOG07034">
    <property type="taxonomic scope" value="Archaea"/>
</dbReference>
<reference evidence="1 2" key="1">
    <citation type="journal article" date="2012" name="J. Bacteriol.">
        <title>Complete genome sequence of strain 1860, a crenarchaeon of the genus pyrobaculum able to grow with various electron acceptors.</title>
        <authorList>
            <person name="Mardanov A.V."/>
            <person name="Gumerov V.M."/>
            <person name="Slobodkina G.B."/>
            <person name="Beletsky A.V."/>
            <person name="Bonch-Osmolovskaya E.A."/>
            <person name="Ravin N.V."/>
            <person name="Skryabin K.G."/>
        </authorList>
    </citation>
    <scope>NUCLEOTIDE SEQUENCE [LARGE SCALE GENOMIC DNA]</scope>
    <source>
        <strain evidence="1 2">1860</strain>
    </source>
</reference>
<dbReference type="KEGG" id="pyr:P186_0146"/>
<accession>G7VEI5</accession>
<evidence type="ECO:0000313" key="1">
    <source>
        <dbReference type="EMBL" id="AET31609.1"/>
    </source>
</evidence>
<dbReference type="EMBL" id="CP003098">
    <property type="protein sequence ID" value="AET31609.1"/>
    <property type="molecule type" value="Genomic_DNA"/>
</dbReference>
<evidence type="ECO:0000313" key="2">
    <source>
        <dbReference type="Proteomes" id="UP000005867"/>
    </source>
</evidence>
<dbReference type="Proteomes" id="UP000005867">
    <property type="component" value="Chromosome"/>
</dbReference>
<proteinExistence type="predicted"/>
<keyword evidence="2" id="KW-1185">Reference proteome</keyword>
<gene>
    <name evidence="1" type="ORF">P186_0146</name>
</gene>
<sequence>MGWAAAVGLDAGEAGALLRGFGLSVRRVDRGDGVVRFVLSNGSVVSVPVFFEVQSNGTGLFVVGNPSCGNVTYLAVLKFSRGGVSGVLRFNLTVPALDAVVVSPAVFRGVDGVSEASLFLYAPAGTYSLGNFSVSFDKPRLVAGNRSVLLWPLHAVFLPPEAKRLVDAVDWCNKAFWDAFDKVADPYDYSLLGEVALTVVPVGRIVGFFGKWLARGGQGAWGDRRLDLRC</sequence>
<name>G7VEI5_9CREN</name>
<dbReference type="HOGENOM" id="CLU_1202659_0_0_2"/>
<dbReference type="BioCyc" id="PSP1104324:GJSN-141-MONOMER"/>
<organism evidence="1 2">
    <name type="scientific">Pyrobaculum ferrireducens</name>
    <dbReference type="NCBI Taxonomy" id="1104324"/>
    <lineage>
        <taxon>Archaea</taxon>
        <taxon>Thermoproteota</taxon>
        <taxon>Thermoprotei</taxon>
        <taxon>Thermoproteales</taxon>
        <taxon>Thermoproteaceae</taxon>
        <taxon>Pyrobaculum</taxon>
    </lineage>
</organism>